<gene>
    <name evidence="3" type="ORF">F511_09272</name>
</gene>
<name>A0A2Z7AUJ2_9LAMI</name>
<keyword evidence="2" id="KW-0472">Membrane</keyword>
<keyword evidence="4" id="KW-1185">Reference proteome</keyword>
<keyword evidence="2" id="KW-0812">Transmembrane</keyword>
<dbReference type="AlphaFoldDB" id="A0A2Z7AUJ2"/>
<organism evidence="3 4">
    <name type="scientific">Dorcoceras hygrometricum</name>
    <dbReference type="NCBI Taxonomy" id="472368"/>
    <lineage>
        <taxon>Eukaryota</taxon>
        <taxon>Viridiplantae</taxon>
        <taxon>Streptophyta</taxon>
        <taxon>Embryophyta</taxon>
        <taxon>Tracheophyta</taxon>
        <taxon>Spermatophyta</taxon>
        <taxon>Magnoliopsida</taxon>
        <taxon>eudicotyledons</taxon>
        <taxon>Gunneridae</taxon>
        <taxon>Pentapetalae</taxon>
        <taxon>asterids</taxon>
        <taxon>lamiids</taxon>
        <taxon>Lamiales</taxon>
        <taxon>Gesneriaceae</taxon>
        <taxon>Didymocarpoideae</taxon>
        <taxon>Trichosporeae</taxon>
        <taxon>Loxocarpinae</taxon>
        <taxon>Dorcoceras</taxon>
    </lineage>
</organism>
<proteinExistence type="predicted"/>
<dbReference type="EMBL" id="KV011864">
    <property type="protein sequence ID" value="KZV25544.1"/>
    <property type="molecule type" value="Genomic_DNA"/>
</dbReference>
<feature type="compositionally biased region" description="Basic and acidic residues" evidence="1">
    <location>
        <begin position="424"/>
        <end position="437"/>
    </location>
</feature>
<evidence type="ECO:0000313" key="4">
    <source>
        <dbReference type="Proteomes" id="UP000250235"/>
    </source>
</evidence>
<accession>A0A2Z7AUJ2</accession>
<sequence length="602" mass="67388">MGCPGQARTKPRRKINRRNDAEKHAGRRPPPPCCARHKAARGAWRAMRPAVAQQIAPVTAHSGLPAAPSITRPCAKAAASAQRRGTQRPSAEASILRWEDLNRRGDQDLNWRTLSFFNQSEMASSLFTNTVHICFDSVLAMDNPGFFENASVRDGVVISTVGGKQVEISEELFASSFELPVDGLTYLSDVPKDIVFDARSIFSLSGEQVSSSSKKREMKIEFRLLSDILAKTISVKVGSFDAVTRERCLMMVAINDGVKINWRRLLFNIFKDMVTPGSKQAKGYAIQICLLLKNVPLLALGDSKEFPASKILTDKTVHRYIAVNDKIEVEDVSRVKKTPVKRAVYRKRPAAVDKPKRKRRLALGSDDEIVQEPTAVAVVAIENPVPADADVVDEGISTADDVDNIIEQVTAETAQLETEEEVTDVSRPDSGDQEEPRADEMEHWLICPTRNLLAVILIGELKQPVILMENRKQLFVKQLYRSRRFKQLLLRRKLMMNHSLEETLLKISKDSILPSAVGEITKIQFNKEISIKGFNEWDCFYAKDEMVLYWAADFFFLCATLVSAPLFIFFFDISPADYIVSVPAGSRSLINYHICWSNLASA</sequence>
<feature type="region of interest" description="Disordered" evidence="1">
    <location>
        <begin position="415"/>
        <end position="437"/>
    </location>
</feature>
<dbReference type="Proteomes" id="UP000250235">
    <property type="component" value="Unassembled WGS sequence"/>
</dbReference>
<evidence type="ECO:0000256" key="2">
    <source>
        <dbReference type="SAM" id="Phobius"/>
    </source>
</evidence>
<keyword evidence="2" id="KW-1133">Transmembrane helix</keyword>
<reference evidence="3 4" key="1">
    <citation type="journal article" date="2015" name="Proc. Natl. Acad. Sci. U.S.A.">
        <title>The resurrection genome of Boea hygrometrica: A blueprint for survival of dehydration.</title>
        <authorList>
            <person name="Xiao L."/>
            <person name="Yang G."/>
            <person name="Zhang L."/>
            <person name="Yang X."/>
            <person name="Zhao S."/>
            <person name="Ji Z."/>
            <person name="Zhou Q."/>
            <person name="Hu M."/>
            <person name="Wang Y."/>
            <person name="Chen M."/>
            <person name="Xu Y."/>
            <person name="Jin H."/>
            <person name="Xiao X."/>
            <person name="Hu G."/>
            <person name="Bao F."/>
            <person name="Hu Y."/>
            <person name="Wan P."/>
            <person name="Li L."/>
            <person name="Deng X."/>
            <person name="Kuang T."/>
            <person name="Xiang C."/>
            <person name="Zhu J.K."/>
            <person name="Oliver M.J."/>
            <person name="He Y."/>
        </authorList>
    </citation>
    <scope>NUCLEOTIDE SEQUENCE [LARGE SCALE GENOMIC DNA]</scope>
    <source>
        <strain evidence="4">cv. XS01</strain>
    </source>
</reference>
<evidence type="ECO:0000313" key="3">
    <source>
        <dbReference type="EMBL" id="KZV25544.1"/>
    </source>
</evidence>
<feature type="region of interest" description="Disordered" evidence="1">
    <location>
        <begin position="1"/>
        <end position="36"/>
    </location>
</feature>
<protein>
    <submittedName>
        <fullName evidence="3">Uncharacterized protein</fullName>
    </submittedName>
</protein>
<evidence type="ECO:0000256" key="1">
    <source>
        <dbReference type="SAM" id="MobiDB-lite"/>
    </source>
</evidence>
<feature type="transmembrane region" description="Helical" evidence="2">
    <location>
        <begin position="547"/>
        <end position="571"/>
    </location>
</feature>